<dbReference type="Gene3D" id="2.60.40.1080">
    <property type="match status" value="2"/>
</dbReference>
<dbReference type="InterPro" id="IPR042229">
    <property type="entry name" value="Listeria/Bacterioides_rpt_sf"/>
</dbReference>
<proteinExistence type="predicted"/>
<comment type="subcellular location">
    <subcellularLocation>
        <location evidence="1">Cell envelope</location>
    </subcellularLocation>
</comment>
<name>A0A4U8QC24_9FIRM</name>
<dbReference type="SUPFAM" id="SSF48239">
    <property type="entry name" value="Terpenoid cyclases/Protein prenyltransferases"/>
    <property type="match status" value="1"/>
</dbReference>
<feature type="coiled-coil region" evidence="2">
    <location>
        <begin position="732"/>
        <end position="771"/>
    </location>
</feature>
<dbReference type="Gene3D" id="2.60.40.4270">
    <property type="entry name" value="Listeria-Bacteroides repeat domain"/>
    <property type="match status" value="2"/>
</dbReference>
<reference evidence="4 5" key="1">
    <citation type="journal article" date="2019" name="Anaerobe">
        <title>Detection of Robinsoniella peoriensis in multiple bone samples of a trauma patient.</title>
        <authorList>
            <person name="Schrottner P."/>
            <person name="Hartwich K."/>
            <person name="Bunk B."/>
            <person name="Schober I."/>
            <person name="Helbig S."/>
            <person name="Rudolph W.W."/>
            <person name="Gunzer F."/>
        </authorList>
    </citation>
    <scope>NUCLEOTIDE SEQUENCE [LARGE SCALE GENOMIC DNA]</scope>
    <source>
        <strain evidence="4 5">DSM 106044</strain>
    </source>
</reference>
<evidence type="ECO:0000256" key="2">
    <source>
        <dbReference type="SAM" id="Coils"/>
    </source>
</evidence>
<dbReference type="STRING" id="180332.GCA_000797495_04338"/>
<evidence type="ECO:0000313" key="5">
    <source>
        <dbReference type="Proteomes" id="UP000306509"/>
    </source>
</evidence>
<dbReference type="GO" id="GO:0030313">
    <property type="term" value="C:cell envelope"/>
    <property type="evidence" value="ECO:0007669"/>
    <property type="project" value="UniProtKB-SubCell"/>
</dbReference>
<protein>
    <recommendedName>
        <fullName evidence="3">BIG2 domain-containing protein</fullName>
    </recommendedName>
</protein>
<organism evidence="4 5">
    <name type="scientific">Robinsoniella peoriensis</name>
    <dbReference type="NCBI Taxonomy" id="180332"/>
    <lineage>
        <taxon>Bacteria</taxon>
        <taxon>Bacillati</taxon>
        <taxon>Bacillota</taxon>
        <taxon>Clostridia</taxon>
        <taxon>Lachnospirales</taxon>
        <taxon>Lachnospiraceae</taxon>
        <taxon>Robinsoniella</taxon>
    </lineage>
</organism>
<dbReference type="SMART" id="SM00635">
    <property type="entry name" value="BID_2"/>
    <property type="match status" value="2"/>
</dbReference>
<feature type="domain" description="BIG2" evidence="3">
    <location>
        <begin position="1037"/>
        <end position="1112"/>
    </location>
</feature>
<dbReference type="Gene3D" id="1.50.10.20">
    <property type="match status" value="1"/>
</dbReference>
<comment type="caution">
    <text evidence="4">The sequence shown here is derived from an EMBL/GenBank/DDBJ whole genome shotgun (WGS) entry which is preliminary data.</text>
</comment>
<dbReference type="InterPro" id="IPR008930">
    <property type="entry name" value="Terpenoid_cyclase/PrenylTrfase"/>
</dbReference>
<dbReference type="Proteomes" id="UP000306509">
    <property type="component" value="Unassembled WGS sequence"/>
</dbReference>
<dbReference type="InterPro" id="IPR013783">
    <property type="entry name" value="Ig-like_fold"/>
</dbReference>
<dbReference type="EMBL" id="QGQD01000025">
    <property type="protein sequence ID" value="TLD01853.1"/>
    <property type="molecule type" value="Genomic_DNA"/>
</dbReference>
<evidence type="ECO:0000256" key="1">
    <source>
        <dbReference type="ARBA" id="ARBA00004196"/>
    </source>
</evidence>
<dbReference type="Pfam" id="PF09479">
    <property type="entry name" value="Flg_new"/>
    <property type="match status" value="3"/>
</dbReference>
<dbReference type="SUPFAM" id="SSF49373">
    <property type="entry name" value="Invasin/intimin cell-adhesion fragments"/>
    <property type="match status" value="2"/>
</dbReference>
<dbReference type="NCBIfam" id="TIGR02543">
    <property type="entry name" value="List_Bact_rpt"/>
    <property type="match status" value="2"/>
</dbReference>
<dbReference type="Gene3D" id="2.60.40.10">
    <property type="entry name" value="Immunoglobulins"/>
    <property type="match status" value="1"/>
</dbReference>
<dbReference type="InterPro" id="IPR008964">
    <property type="entry name" value="Invasin/intimin_cell_adhesion"/>
</dbReference>
<sequence precursor="true">MKWRGFCKRVLALVLAFVMVLGIVPVTSLKVQAKAWDPNKANENLEIRFWEDQQPGVRFYINAGARYILEHVKEPSVGTNNGEWSVMDLLRGMYIGADYMNYIEDGYFNDYLKRVEQYVIDRDGVLHFAKSTEWSRVILALSALGYDITDVGGYNFIDKFSSSYQFSYLQGLNGPIWEVIAMNTGEYSFIKNPIGAEPGDVNNYGRLLEFILKLELQHKDGSKGGFALTGNVPDPDMTGMALQALAPYYLDQAKYEKTGSAVSYMEFKKVVERGIFELSKLQAANGAFKGWGNVNAESTVQVIVALTALGIDPKSSDVELPNIGKSCSFIQKGMVQDGVYTNNMIDALLTFWASRSGASPGSGGFKHVTAGDDGGGGSGTVVNGMATDQAVYGLIAYDRFKNGENSLYDMTDMIDGSYQEMAPASFTVNFDGNDHAENFVEEHSPYAEVKMPVVSVTGDEELIGWNTKQDGTGSFYQPGEILSMPEQDITLYAQYGKNKYTIKVVLNEGTLAPGIVIPNIYTPYTETIILPTAEQITKNGCIFKGWYKNPSFTGTPITEITKGSYGDMTLYAKWIVDYVSGLNEFFAIINKLNVQAITISDRSKILRAREIYDGLYAVQQAVIDSKYYRKLLRAEEKLAALEASMEESKIVIELINNLGNEITLQDVKAISEARAAYDALSEEEQEMITNYSKLIDLEAKLDVLIENDNRVKEVEKLINSIGDVSIASQEFIEQAREAYNNLNEEQKALVNERTLRQLETAEETLSVLKESAARIALVQEKILAIPDLQELSLEDDSFQLITEAHAAYLTLSGEENSQLEENILDRLVLSEQILYDMAQKSGSEEDFKAANEVVNQITSLGGVASLESESNILGARASYEALTGNVRKVLVENYYSLVRIEMDLSTLKNDKALAAEMMVRIAAIGEVTFEKESELVSIRRDFGRMTANQKKQVENYQVLVDAEMVLSNMKYNNKKAKEVLEKITAIGTVSMGSKDAILAARAAYDNLKEEQLAYISQQEYQILTDAEKEYDRIFSLQLKSIGLNSYQITVDVGSSANLQVSYNPVNTINDKTVKWSSSNNKVVTVQNGQIRGIRNGEAAITASVGKFSVMCRVVVQSPLKGLTINQTNIALVKGQNSLLSIGYVPENTTSERNAVWSSSNHKVATVSGGRVTAQGAGTAVISAKVGNFTIRCNVSVSNYSLTYVLAGGSNHSGNPVVYNGTSAITLKSPQKAGYLFKGWYTDRKFKKQIKKIQKGNGSNYTLYAKWEKVKKPAKPVIKSISNSGAKKLKVVLKKKVKYAQGYEIQYALDKRFRKSLKTVTTKSTSKTLKKLKKKKTYYVRVRAYRKDSMGKYIYSSYSLTKKLKIKK</sequence>
<dbReference type="SUPFAM" id="SSF49265">
    <property type="entry name" value="Fibronectin type III"/>
    <property type="match status" value="1"/>
</dbReference>
<dbReference type="RefSeq" id="WP_138002030.1">
    <property type="nucleotide sequence ID" value="NZ_QGQD01000025.1"/>
</dbReference>
<gene>
    <name evidence="4" type="ORF">DSM106044_01222</name>
</gene>
<dbReference type="Pfam" id="PF02368">
    <property type="entry name" value="Big_2"/>
    <property type="match status" value="2"/>
</dbReference>
<keyword evidence="5" id="KW-1185">Reference proteome</keyword>
<keyword evidence="2" id="KW-0175">Coiled coil</keyword>
<dbReference type="InterPro" id="IPR003343">
    <property type="entry name" value="Big_2"/>
</dbReference>
<accession>A0A4U8QC24</accession>
<dbReference type="InterPro" id="IPR013378">
    <property type="entry name" value="InlB-like_B-rpt"/>
</dbReference>
<evidence type="ECO:0000259" key="3">
    <source>
        <dbReference type="SMART" id="SM00635"/>
    </source>
</evidence>
<feature type="domain" description="BIG2" evidence="3">
    <location>
        <begin position="1118"/>
        <end position="1193"/>
    </location>
</feature>
<feature type="coiled-coil region" evidence="2">
    <location>
        <begin position="631"/>
        <end position="690"/>
    </location>
</feature>
<dbReference type="InterPro" id="IPR036116">
    <property type="entry name" value="FN3_sf"/>
</dbReference>
<evidence type="ECO:0000313" key="4">
    <source>
        <dbReference type="EMBL" id="TLD01853.1"/>
    </source>
</evidence>